<protein>
    <submittedName>
        <fullName evidence="2">Uncharacterized protein</fullName>
    </submittedName>
</protein>
<accession>A0A1C7M6H2</accession>
<evidence type="ECO:0000256" key="1">
    <source>
        <dbReference type="SAM" id="MobiDB-lite"/>
    </source>
</evidence>
<evidence type="ECO:0000313" key="3">
    <source>
        <dbReference type="Proteomes" id="UP000092993"/>
    </source>
</evidence>
<evidence type="ECO:0000313" key="2">
    <source>
        <dbReference type="EMBL" id="OBZ70644.1"/>
    </source>
</evidence>
<dbReference type="EMBL" id="LUGG01000013">
    <property type="protein sequence ID" value="OBZ70644.1"/>
    <property type="molecule type" value="Genomic_DNA"/>
</dbReference>
<gene>
    <name evidence="2" type="ORF">A0H81_09373</name>
</gene>
<keyword evidence="3" id="KW-1185">Reference proteome</keyword>
<dbReference type="AlphaFoldDB" id="A0A1C7M6H2"/>
<reference evidence="2 3" key="1">
    <citation type="submission" date="2016-03" db="EMBL/GenBank/DDBJ databases">
        <title>Whole genome sequencing of Grifola frondosa 9006-11.</title>
        <authorList>
            <person name="Min B."/>
            <person name="Park H."/>
            <person name="Kim J.-G."/>
            <person name="Cho H."/>
            <person name="Oh Y.-L."/>
            <person name="Kong W.-S."/>
            <person name="Choi I.-G."/>
        </authorList>
    </citation>
    <scope>NUCLEOTIDE SEQUENCE [LARGE SCALE GENOMIC DNA]</scope>
    <source>
        <strain evidence="2 3">9006-11</strain>
    </source>
</reference>
<feature type="region of interest" description="Disordered" evidence="1">
    <location>
        <begin position="1"/>
        <end position="49"/>
    </location>
</feature>
<feature type="compositionally biased region" description="Basic and acidic residues" evidence="1">
    <location>
        <begin position="1"/>
        <end position="18"/>
    </location>
</feature>
<name>A0A1C7M6H2_GRIFR</name>
<comment type="caution">
    <text evidence="2">The sequence shown here is derived from an EMBL/GenBank/DDBJ whole genome shotgun (WGS) entry which is preliminary data.</text>
</comment>
<proteinExistence type="predicted"/>
<dbReference type="Proteomes" id="UP000092993">
    <property type="component" value="Unassembled WGS sequence"/>
</dbReference>
<sequence>MDKDKHGKPSHNHSELSKRKSHIKNHRESDESTTLQGGQIERQAGPDSYRTCEVSSAVFRFDIESLKHELIV</sequence>
<organism evidence="2 3">
    <name type="scientific">Grifola frondosa</name>
    <name type="common">Maitake</name>
    <name type="synonym">Polyporus frondosus</name>
    <dbReference type="NCBI Taxonomy" id="5627"/>
    <lineage>
        <taxon>Eukaryota</taxon>
        <taxon>Fungi</taxon>
        <taxon>Dikarya</taxon>
        <taxon>Basidiomycota</taxon>
        <taxon>Agaricomycotina</taxon>
        <taxon>Agaricomycetes</taxon>
        <taxon>Polyporales</taxon>
        <taxon>Grifolaceae</taxon>
        <taxon>Grifola</taxon>
    </lineage>
</organism>